<dbReference type="Proteomes" id="UP000307768">
    <property type="component" value="Unassembled WGS sequence"/>
</dbReference>
<sequence length="421" mass="45869">MVSMQGDAMLTIRGELPSAEDLSEVRGVEVLTLPRGVRSLDFLAPVIRQLEVIEVPEGSKVRADFSVLEAADHLEVLDLAGAVPTAELDLAGLHRLQRFVLPSPRQSGHHVVSALANPHLRTLELQHATEHDLDLVRAPLERLHIWRASKGIAGMPASMPLGSLTAIQLYRMPEFDFGWIERAVDLKTLEVWRVGHLRGLRHLVDRAHRLEMVSFDDCPQVDEPELATQVDADRFLVMGRTNIDREAVDRAFPLPDDWFDGEPLESFWSFGPFGSAAAMEVVERVERAATPGDVAAIVDPALARIELVGAERDTVRASIAAAAVVAAALGAVFEEPPTLNGAFGTPLELTYTGPSRWGPGSWAPSRELITRAHRVIADVAEASDPEAWANLLEDPTDCFDVIEALESSRTALERALAGSGS</sequence>
<dbReference type="RefSeq" id="WP_149768859.1">
    <property type="nucleotide sequence ID" value="NZ_VDFQ02000002.1"/>
</dbReference>
<reference evidence="1 2" key="1">
    <citation type="submission" date="2019-09" db="EMBL/GenBank/DDBJ databases">
        <title>Mumia zhuanghuii sp. nov. isolated from the intestinal contents of plateau pika (Ochotona curzoniae) in the Qinghai-Tibet plateau of China.</title>
        <authorList>
            <person name="Tian Z."/>
        </authorList>
    </citation>
    <scope>NUCLEOTIDE SEQUENCE [LARGE SCALE GENOMIC DNA]</scope>
    <source>
        <strain evidence="2">350</strain>
    </source>
</reference>
<evidence type="ECO:0000313" key="1">
    <source>
        <dbReference type="EMBL" id="KAA1423340.1"/>
    </source>
</evidence>
<accession>A0A5Q6RZ23</accession>
<comment type="caution">
    <text evidence="1">The sequence shown here is derived from an EMBL/GenBank/DDBJ whole genome shotgun (WGS) entry which is preliminary data.</text>
</comment>
<dbReference type="AlphaFoldDB" id="A0A5Q6RZ23"/>
<evidence type="ECO:0000313" key="2">
    <source>
        <dbReference type="Proteomes" id="UP000307768"/>
    </source>
</evidence>
<organism evidence="1 2">
    <name type="scientific">Mumia zhuanghuii</name>
    <dbReference type="NCBI Taxonomy" id="2585211"/>
    <lineage>
        <taxon>Bacteria</taxon>
        <taxon>Bacillati</taxon>
        <taxon>Actinomycetota</taxon>
        <taxon>Actinomycetes</taxon>
        <taxon>Propionibacteriales</taxon>
        <taxon>Nocardioidaceae</taxon>
        <taxon>Mumia</taxon>
    </lineage>
</organism>
<gene>
    <name evidence="1" type="ORF">FE697_006915</name>
</gene>
<dbReference type="EMBL" id="VDFQ02000002">
    <property type="protein sequence ID" value="KAA1423340.1"/>
    <property type="molecule type" value="Genomic_DNA"/>
</dbReference>
<name>A0A5Q6RZ23_9ACTN</name>
<protein>
    <submittedName>
        <fullName evidence="1">Uncharacterized protein</fullName>
    </submittedName>
</protein>
<proteinExistence type="predicted"/>